<keyword evidence="4" id="KW-0997">Cell inner membrane</keyword>
<dbReference type="PANTHER" id="PTHR30024">
    <property type="entry name" value="ALIPHATIC SULFONATES-BINDING PROTEIN-RELATED"/>
    <property type="match status" value="1"/>
</dbReference>
<dbReference type="InterPro" id="IPR044527">
    <property type="entry name" value="NrtA/CpmA_ABC-bd_dom"/>
</dbReference>
<keyword evidence="3" id="KW-1003">Cell membrane</keyword>
<evidence type="ECO:0000256" key="1">
    <source>
        <dbReference type="ARBA" id="ARBA00004308"/>
    </source>
</evidence>
<evidence type="ECO:0000313" key="6">
    <source>
        <dbReference type="EMBL" id="MFD1215621.1"/>
    </source>
</evidence>
<keyword evidence="2" id="KW-0813">Transport</keyword>
<dbReference type="RefSeq" id="WP_230437642.1">
    <property type="nucleotide sequence ID" value="NZ_CP087715.1"/>
</dbReference>
<reference evidence="7" key="1">
    <citation type="journal article" date="2019" name="Int. J. Syst. Evol. Microbiol.">
        <title>The Global Catalogue of Microorganisms (GCM) 10K type strain sequencing project: providing services to taxonomists for standard genome sequencing and annotation.</title>
        <authorList>
            <consortium name="The Broad Institute Genomics Platform"/>
            <consortium name="The Broad Institute Genome Sequencing Center for Infectious Disease"/>
            <person name="Wu L."/>
            <person name="Ma J."/>
        </authorList>
    </citation>
    <scope>NUCLEOTIDE SEQUENCE [LARGE SCALE GENOMIC DNA]</scope>
    <source>
        <strain evidence="7">CCUG 54356</strain>
    </source>
</reference>
<evidence type="ECO:0000256" key="2">
    <source>
        <dbReference type="ARBA" id="ARBA00022448"/>
    </source>
</evidence>
<keyword evidence="5" id="KW-0472">Membrane</keyword>
<evidence type="ECO:0000256" key="3">
    <source>
        <dbReference type="ARBA" id="ARBA00022475"/>
    </source>
</evidence>
<protein>
    <submittedName>
        <fullName evidence="6">CmpA/NrtA family ABC transporter substrate-binding protein</fullName>
    </submittedName>
</protein>
<dbReference type="PANTHER" id="PTHR30024:SF43">
    <property type="entry name" value="BLL4572 PROTEIN"/>
    <property type="match status" value="1"/>
</dbReference>
<accession>A0ABW3U826</accession>
<evidence type="ECO:0000256" key="5">
    <source>
        <dbReference type="ARBA" id="ARBA00023136"/>
    </source>
</evidence>
<evidence type="ECO:0000256" key="4">
    <source>
        <dbReference type="ARBA" id="ARBA00022519"/>
    </source>
</evidence>
<proteinExistence type="predicted"/>
<comment type="caution">
    <text evidence="6">The sequence shown here is derived from an EMBL/GenBank/DDBJ whole genome shotgun (WGS) entry which is preliminary data.</text>
</comment>
<sequence>MKPAPRSPEDAVAEQNNSEYSIVTSLQAEKRNLKLLYLRLTDSAPLIVARELGYFKRYGLNVELQRETSWATLRDKLIGGAADAAAMLAPMPLTVKQTLPHCEEALLTGLILSCNGNAITLSEKLVQQLNVPRGSTNGDLLGTALKTHIEHRKGKPSLKFASVYPFASHTLQLRHWLASAGISPDTDVQLLVLPPEQMVDHLRRGDIDGYCVGEPWNTLAVQKGIGVIATPCNRLMPAMPEKVLAVTASWHEQNPATHLALRAALLEACSWLNDGAQRRDAVGLLGRENYLNLPRETLTPSLDDRLSIRPGSPPTTNPGWHLFSNFQSDHGRPTEKKARELLSLCNEIASINEEEAQVFRADLYQQTLDFLRNLNSHNTRTV</sequence>
<comment type="subcellular location">
    <subcellularLocation>
        <location evidence="1">Endomembrane system</location>
    </subcellularLocation>
</comment>
<dbReference type="Pfam" id="PF13379">
    <property type="entry name" value="NMT1_2"/>
    <property type="match status" value="1"/>
</dbReference>
<dbReference type="Gene3D" id="3.40.190.10">
    <property type="entry name" value="Periplasmic binding protein-like II"/>
    <property type="match status" value="2"/>
</dbReference>
<dbReference type="CDD" id="cd13553">
    <property type="entry name" value="PBP2_NrtA_CpmA_like"/>
    <property type="match status" value="1"/>
</dbReference>
<dbReference type="EMBL" id="JBHTLR010000004">
    <property type="protein sequence ID" value="MFD1215621.1"/>
    <property type="molecule type" value="Genomic_DNA"/>
</dbReference>
<name>A0ABW3U826_9GAMM</name>
<keyword evidence="7" id="KW-1185">Reference proteome</keyword>
<gene>
    <name evidence="6" type="ORF">ACFQ2X_03340</name>
</gene>
<evidence type="ECO:0000313" key="7">
    <source>
        <dbReference type="Proteomes" id="UP001597264"/>
    </source>
</evidence>
<organism evidence="6 7">
    <name type="scientific">Microbulbifer celer</name>
    <dbReference type="NCBI Taxonomy" id="435905"/>
    <lineage>
        <taxon>Bacteria</taxon>
        <taxon>Pseudomonadati</taxon>
        <taxon>Pseudomonadota</taxon>
        <taxon>Gammaproteobacteria</taxon>
        <taxon>Cellvibrionales</taxon>
        <taxon>Microbulbiferaceae</taxon>
        <taxon>Microbulbifer</taxon>
    </lineage>
</organism>
<dbReference type="Proteomes" id="UP001597264">
    <property type="component" value="Unassembled WGS sequence"/>
</dbReference>
<dbReference type="SUPFAM" id="SSF53850">
    <property type="entry name" value="Periplasmic binding protein-like II"/>
    <property type="match status" value="1"/>
</dbReference>